<evidence type="ECO:0000256" key="3">
    <source>
        <dbReference type="ARBA" id="ARBA00023315"/>
    </source>
</evidence>
<dbReference type="SUPFAM" id="SSF110710">
    <property type="entry name" value="TTHA0583/YokD-like"/>
    <property type="match status" value="1"/>
</dbReference>
<evidence type="ECO:0000313" key="5">
    <source>
        <dbReference type="EMBL" id="MFB2881802.1"/>
    </source>
</evidence>
<dbReference type="PANTHER" id="PTHR11104">
    <property type="entry name" value="AMINOGLYCOSIDE N3-ACETYLTRANSFERASE"/>
    <property type="match status" value="1"/>
</dbReference>
<evidence type="ECO:0000256" key="4">
    <source>
        <dbReference type="RuleBase" id="RU365031"/>
    </source>
</evidence>
<dbReference type="Proteomes" id="UP001576774">
    <property type="component" value="Unassembled WGS sequence"/>
</dbReference>
<keyword evidence="3 4" id="KW-0012">Acyltransferase</keyword>
<comment type="catalytic activity">
    <reaction evidence="4">
        <text>a 2-deoxystreptamine antibiotic + acetyl-CoA = an N(3)-acetyl-2-deoxystreptamine antibiotic + CoA + H(+)</text>
        <dbReference type="Rhea" id="RHEA:12665"/>
        <dbReference type="ChEBI" id="CHEBI:15378"/>
        <dbReference type="ChEBI" id="CHEBI:57287"/>
        <dbReference type="ChEBI" id="CHEBI:57288"/>
        <dbReference type="ChEBI" id="CHEBI:57921"/>
        <dbReference type="ChEBI" id="CHEBI:77452"/>
        <dbReference type="EC" id="2.3.1.81"/>
    </reaction>
</comment>
<dbReference type="Pfam" id="PF02522">
    <property type="entry name" value="Antibiotic_NAT"/>
    <property type="match status" value="1"/>
</dbReference>
<comment type="caution">
    <text evidence="5">The sequence shown here is derived from an EMBL/GenBank/DDBJ whole genome shotgun (WGS) entry which is preliminary data.</text>
</comment>
<comment type="similarity">
    <text evidence="1 4">Belongs to the antibiotic N-acetyltransferase family.</text>
</comment>
<dbReference type="RefSeq" id="WP_413274770.1">
    <property type="nucleotide sequence ID" value="NZ_JBHFNQ010000247.1"/>
</dbReference>
<keyword evidence="2 4" id="KW-0808">Transferase</keyword>
<reference evidence="5 6" key="1">
    <citation type="submission" date="2024-09" db="EMBL/GenBank/DDBJ databases">
        <title>Floridaenema gen nov. (Aerosakkonemataceae, Aerosakkonematales ord. nov., Cyanobacteria) from benthic tropical and subtropical fresh waters, with the description of four new species.</title>
        <authorList>
            <person name="Moretto J.A."/>
            <person name="Berthold D.E."/>
            <person name="Lefler F.W."/>
            <person name="Huang I.-S."/>
            <person name="Laughinghouse H. IV."/>
        </authorList>
    </citation>
    <scope>NUCLEOTIDE SEQUENCE [LARGE SCALE GENOMIC DNA]</scope>
    <source>
        <strain evidence="5 6">BLCC-F46</strain>
    </source>
</reference>
<organism evidence="5 6">
    <name type="scientific">Floridaenema aerugineum BLCC-F46</name>
    <dbReference type="NCBI Taxonomy" id="3153654"/>
    <lineage>
        <taxon>Bacteria</taxon>
        <taxon>Bacillati</taxon>
        <taxon>Cyanobacteriota</taxon>
        <taxon>Cyanophyceae</taxon>
        <taxon>Oscillatoriophycideae</taxon>
        <taxon>Aerosakkonematales</taxon>
        <taxon>Aerosakkonemataceae</taxon>
        <taxon>Floridanema</taxon>
        <taxon>Floridanema aerugineum</taxon>
    </lineage>
</organism>
<keyword evidence="4" id="KW-0046">Antibiotic resistance</keyword>
<proteinExistence type="inferred from homology"/>
<gene>
    <name evidence="5" type="ORF">ACE1CC_33540</name>
</gene>
<dbReference type="EMBL" id="JBHFNQ010000247">
    <property type="protein sequence ID" value="MFB2881802.1"/>
    <property type="molecule type" value="Genomic_DNA"/>
</dbReference>
<dbReference type="PANTHER" id="PTHR11104:SF0">
    <property type="entry name" value="SPBETA PROPHAGE-DERIVED AMINOGLYCOSIDE N(3')-ACETYLTRANSFERASE-LIKE PROTEIN YOKD"/>
    <property type="match status" value="1"/>
</dbReference>
<accession>A0ABV4XHG1</accession>
<protein>
    <recommendedName>
        <fullName evidence="4">Aminoglycoside N(3)-acetyltransferase</fullName>
        <ecNumber evidence="4">2.3.1.-</ecNumber>
    </recommendedName>
</protein>
<sequence length="76" mass="8280">MSESEAIAKTPSPRTRETLKNDFHQLGLQPEMTIIVHSSLSSLGWVCGGSVTVIQALMDIITPNGTLVMPTHFPPY</sequence>
<evidence type="ECO:0000313" key="6">
    <source>
        <dbReference type="Proteomes" id="UP001576774"/>
    </source>
</evidence>
<name>A0ABV4XHG1_9CYAN</name>
<dbReference type="EC" id="2.3.1.-" evidence="4"/>
<dbReference type="InterPro" id="IPR003679">
    <property type="entry name" value="Amioglycoside_AcTrfase"/>
</dbReference>
<keyword evidence="6" id="KW-1185">Reference proteome</keyword>
<evidence type="ECO:0000256" key="1">
    <source>
        <dbReference type="ARBA" id="ARBA00006383"/>
    </source>
</evidence>
<dbReference type="InterPro" id="IPR028345">
    <property type="entry name" value="Antibiotic_NAT-like"/>
</dbReference>
<evidence type="ECO:0000256" key="2">
    <source>
        <dbReference type="ARBA" id="ARBA00022679"/>
    </source>
</evidence>